<dbReference type="Pfam" id="PF11316">
    <property type="entry name" value="Rhamno_transf"/>
    <property type="match status" value="1"/>
</dbReference>
<sequence>MQIIGLCRFSYPALGGFQVEHEGVEDRSAYLYRPERMEERFRHFETIMLPSIAAQTETDFTFVIVIGDNLPEKYQERLFDLCAPIKHITIQAHAPADHRETMQKAINAARMRSDAPCLQFRHDDDDAIALTFVEEFKRAAMDCRPLLERNKFVAFDFPRGYVVRPDAQGLHAEETYHPFWGVALGCSVAPHIRKSIMNFAHGRMGRFMPSISFDKPVMYLRGHNDFNDSRQGPNVSQPKLTLLDADGEQMIRDTFNVDADHIRAVFA</sequence>
<dbReference type="AlphaFoldDB" id="A0A1L9P0M7"/>
<accession>A0A1L9P0M7</accession>
<reference evidence="1 2" key="1">
    <citation type="submission" date="2016-10" db="EMBL/GenBank/DDBJ databases">
        <title>Genome sequence of Planktotalea frisia SH6-1.</title>
        <authorList>
            <person name="Poehlein A."/>
            <person name="Bakenhus I."/>
            <person name="Voget S."/>
            <person name="Brinkhoff T."/>
            <person name="Simon M."/>
        </authorList>
    </citation>
    <scope>NUCLEOTIDE SEQUENCE [LARGE SCALE GENOMIC DNA]</scope>
    <source>
        <strain evidence="1 2">SH6-1</strain>
    </source>
</reference>
<keyword evidence="2" id="KW-1185">Reference proteome</keyword>
<evidence type="ECO:0000313" key="2">
    <source>
        <dbReference type="Proteomes" id="UP000184514"/>
    </source>
</evidence>
<protein>
    <recommendedName>
        <fullName evidence="3">Rhamnosyl transferase</fullName>
    </recommendedName>
</protein>
<evidence type="ECO:0008006" key="3">
    <source>
        <dbReference type="Google" id="ProtNLM"/>
    </source>
</evidence>
<dbReference type="Proteomes" id="UP000184514">
    <property type="component" value="Unassembled WGS sequence"/>
</dbReference>
<evidence type="ECO:0000313" key="1">
    <source>
        <dbReference type="EMBL" id="OJI95077.1"/>
    </source>
</evidence>
<dbReference type="InterPro" id="IPR021466">
    <property type="entry name" value="Put_rhamnosyl_transferase"/>
</dbReference>
<dbReference type="RefSeq" id="WP_072629355.1">
    <property type="nucleotide sequence ID" value="NZ_MLCB01000059.1"/>
</dbReference>
<comment type="caution">
    <text evidence="1">The sequence shown here is derived from an EMBL/GenBank/DDBJ whole genome shotgun (WGS) entry which is preliminary data.</text>
</comment>
<proteinExistence type="predicted"/>
<organism evidence="1 2">
    <name type="scientific">Planktotalea frisia</name>
    <dbReference type="NCBI Taxonomy" id="696762"/>
    <lineage>
        <taxon>Bacteria</taxon>
        <taxon>Pseudomonadati</taxon>
        <taxon>Pseudomonadota</taxon>
        <taxon>Alphaproteobacteria</taxon>
        <taxon>Rhodobacterales</taxon>
        <taxon>Paracoccaceae</taxon>
        <taxon>Planktotalea</taxon>
    </lineage>
</organism>
<gene>
    <name evidence="1" type="ORF">PFRI_06870</name>
</gene>
<name>A0A1L9P0M7_9RHOB</name>
<dbReference type="STRING" id="696762.PFRI_06870"/>
<dbReference type="EMBL" id="MLCB01000059">
    <property type="protein sequence ID" value="OJI95077.1"/>
    <property type="molecule type" value="Genomic_DNA"/>
</dbReference>
<dbReference type="OrthoDB" id="9771846at2"/>